<dbReference type="EMBL" id="UOFO01000106">
    <property type="protein sequence ID" value="VAW86932.1"/>
    <property type="molecule type" value="Genomic_DNA"/>
</dbReference>
<gene>
    <name evidence="1" type="ORF">MNBD_GAMMA16-790</name>
</gene>
<evidence type="ECO:0000313" key="1">
    <source>
        <dbReference type="EMBL" id="VAW86932.1"/>
    </source>
</evidence>
<organism evidence="1">
    <name type="scientific">hydrothermal vent metagenome</name>
    <dbReference type="NCBI Taxonomy" id="652676"/>
    <lineage>
        <taxon>unclassified sequences</taxon>
        <taxon>metagenomes</taxon>
        <taxon>ecological metagenomes</taxon>
    </lineage>
</organism>
<accession>A0A3B0ZHL9</accession>
<reference evidence="1" key="1">
    <citation type="submission" date="2018-06" db="EMBL/GenBank/DDBJ databases">
        <authorList>
            <person name="Zhirakovskaya E."/>
        </authorList>
    </citation>
    <scope>NUCLEOTIDE SEQUENCE</scope>
</reference>
<sequence length="32" mass="3823">MVIYIEKSKKSIGDTHEKFTKTTQENNLVHRF</sequence>
<proteinExistence type="predicted"/>
<dbReference type="AlphaFoldDB" id="A0A3B0ZHL9"/>
<name>A0A3B0ZHL9_9ZZZZ</name>
<protein>
    <submittedName>
        <fullName evidence="1">Uncharacterized protein</fullName>
    </submittedName>
</protein>